<dbReference type="Proteomes" id="UP000070529">
    <property type="component" value="Unassembled WGS sequence"/>
</dbReference>
<evidence type="ECO:0000313" key="1">
    <source>
        <dbReference type="EMBL" id="KXF80777.1"/>
    </source>
</evidence>
<reference evidence="1 2" key="1">
    <citation type="submission" date="2015-11" db="EMBL/GenBank/DDBJ databases">
        <title>Genomic Taxonomy of the Vibrionaceae.</title>
        <authorList>
            <person name="Gomez-Gil B."/>
            <person name="Enciso-Ibarra J."/>
        </authorList>
    </citation>
    <scope>NUCLEOTIDE SEQUENCE [LARGE SCALE GENOMIC DNA]</scope>
    <source>
        <strain evidence="1 2">CAIM 912</strain>
    </source>
</reference>
<proteinExistence type="predicted"/>
<name>A0A135I5U7_9GAMM</name>
<dbReference type="STRING" id="294935.ATN88_15985"/>
<gene>
    <name evidence="1" type="ORF">ATN88_15985</name>
</gene>
<protein>
    <submittedName>
        <fullName evidence="1">Uncharacterized protein</fullName>
    </submittedName>
</protein>
<organism evidence="1 2">
    <name type="scientific">Enterovibrio coralii</name>
    <dbReference type="NCBI Taxonomy" id="294935"/>
    <lineage>
        <taxon>Bacteria</taxon>
        <taxon>Pseudomonadati</taxon>
        <taxon>Pseudomonadota</taxon>
        <taxon>Gammaproteobacteria</taxon>
        <taxon>Vibrionales</taxon>
        <taxon>Vibrionaceae</taxon>
        <taxon>Enterovibrio</taxon>
    </lineage>
</organism>
<evidence type="ECO:0000313" key="2">
    <source>
        <dbReference type="Proteomes" id="UP000070529"/>
    </source>
</evidence>
<dbReference type="EMBL" id="LNTY01000049">
    <property type="protein sequence ID" value="KXF80777.1"/>
    <property type="molecule type" value="Genomic_DNA"/>
</dbReference>
<keyword evidence="2" id="KW-1185">Reference proteome</keyword>
<dbReference type="AlphaFoldDB" id="A0A135I5U7"/>
<accession>A0A135I5U7</accession>
<comment type="caution">
    <text evidence="1">The sequence shown here is derived from an EMBL/GenBank/DDBJ whole genome shotgun (WGS) entry which is preliminary data.</text>
</comment>
<sequence length="62" mass="7253">MFTKHMRKRTATSEIYALRRKFTAKTANNDIESDYKHDFYQGVSDNAITFLTKVFVFITARG</sequence>